<comment type="caution">
    <text evidence="2">The sequence shown here is derived from an EMBL/GenBank/DDBJ whole genome shotgun (WGS) entry which is preliminary data.</text>
</comment>
<gene>
    <name evidence="2" type="ORF">Air01nite_75760</name>
</gene>
<accession>A0ABQ4CG97</accession>
<evidence type="ECO:0000313" key="2">
    <source>
        <dbReference type="EMBL" id="GIF61481.1"/>
    </source>
</evidence>
<reference evidence="2 3" key="1">
    <citation type="submission" date="2021-01" db="EMBL/GenBank/DDBJ databases">
        <title>Whole genome shotgun sequence of Asanoa iriomotensis NBRC 100142.</title>
        <authorList>
            <person name="Komaki H."/>
            <person name="Tamura T."/>
        </authorList>
    </citation>
    <scope>NUCLEOTIDE SEQUENCE [LARGE SCALE GENOMIC DNA]</scope>
    <source>
        <strain evidence="2 3">NBRC 100142</strain>
    </source>
</reference>
<feature type="compositionally biased region" description="Basic and acidic residues" evidence="1">
    <location>
        <begin position="49"/>
        <end position="69"/>
    </location>
</feature>
<evidence type="ECO:0000256" key="1">
    <source>
        <dbReference type="SAM" id="MobiDB-lite"/>
    </source>
</evidence>
<feature type="region of interest" description="Disordered" evidence="1">
    <location>
        <begin position="37"/>
        <end position="69"/>
    </location>
</feature>
<feature type="compositionally biased region" description="Acidic residues" evidence="1">
    <location>
        <begin position="39"/>
        <end position="48"/>
    </location>
</feature>
<dbReference type="Proteomes" id="UP000624325">
    <property type="component" value="Unassembled WGS sequence"/>
</dbReference>
<dbReference type="EMBL" id="BONC01000108">
    <property type="protein sequence ID" value="GIF61481.1"/>
    <property type="molecule type" value="Genomic_DNA"/>
</dbReference>
<evidence type="ECO:0008006" key="4">
    <source>
        <dbReference type="Google" id="ProtNLM"/>
    </source>
</evidence>
<keyword evidence="3" id="KW-1185">Reference proteome</keyword>
<organism evidence="2 3">
    <name type="scientific">Asanoa iriomotensis</name>
    <dbReference type="NCBI Taxonomy" id="234613"/>
    <lineage>
        <taxon>Bacteria</taxon>
        <taxon>Bacillati</taxon>
        <taxon>Actinomycetota</taxon>
        <taxon>Actinomycetes</taxon>
        <taxon>Micromonosporales</taxon>
        <taxon>Micromonosporaceae</taxon>
        <taxon>Asanoa</taxon>
    </lineage>
</organism>
<name>A0ABQ4CG97_9ACTN</name>
<proteinExistence type="predicted"/>
<feature type="region of interest" description="Disordered" evidence="1">
    <location>
        <begin position="1"/>
        <end position="20"/>
    </location>
</feature>
<sequence>MRAGLVSQDTQDDGHPAYSLTDAGKAQARFIRALTEAVNDSEEVAEGDVPDRDETNPESNKDDRPPQAA</sequence>
<evidence type="ECO:0000313" key="3">
    <source>
        <dbReference type="Proteomes" id="UP000624325"/>
    </source>
</evidence>
<protein>
    <recommendedName>
        <fullName evidence="4">HTH hxlR-type domain-containing protein</fullName>
    </recommendedName>
</protein>